<dbReference type="EMBL" id="MCFI01000025">
    <property type="protein sequence ID" value="ORY75821.1"/>
    <property type="molecule type" value="Genomic_DNA"/>
</dbReference>
<accession>A0A1Y2EW40</accession>
<keyword evidence="1" id="KW-0472">Membrane</keyword>
<dbReference type="Proteomes" id="UP000193685">
    <property type="component" value="Unassembled WGS sequence"/>
</dbReference>
<keyword evidence="3" id="KW-1185">Reference proteome</keyword>
<organism evidence="2 3">
    <name type="scientific">Protomyces lactucae-debilis</name>
    <dbReference type="NCBI Taxonomy" id="2754530"/>
    <lineage>
        <taxon>Eukaryota</taxon>
        <taxon>Fungi</taxon>
        <taxon>Dikarya</taxon>
        <taxon>Ascomycota</taxon>
        <taxon>Taphrinomycotina</taxon>
        <taxon>Taphrinomycetes</taxon>
        <taxon>Taphrinales</taxon>
        <taxon>Protomycetaceae</taxon>
        <taxon>Protomyces</taxon>
    </lineage>
</organism>
<feature type="transmembrane region" description="Helical" evidence="1">
    <location>
        <begin position="49"/>
        <end position="70"/>
    </location>
</feature>
<keyword evidence="1" id="KW-1133">Transmembrane helix</keyword>
<reference evidence="2 3" key="1">
    <citation type="submission" date="2016-07" db="EMBL/GenBank/DDBJ databases">
        <title>Pervasive Adenine N6-methylation of Active Genes in Fungi.</title>
        <authorList>
            <consortium name="DOE Joint Genome Institute"/>
            <person name="Mondo S.J."/>
            <person name="Dannebaum R.O."/>
            <person name="Kuo R.C."/>
            <person name="Labutti K."/>
            <person name="Haridas S."/>
            <person name="Kuo A."/>
            <person name="Salamov A."/>
            <person name="Ahrendt S.R."/>
            <person name="Lipzen A."/>
            <person name="Sullivan W."/>
            <person name="Andreopoulos W.B."/>
            <person name="Clum A."/>
            <person name="Lindquist E."/>
            <person name="Daum C."/>
            <person name="Ramamoorthy G.K."/>
            <person name="Gryganskyi A."/>
            <person name="Culley D."/>
            <person name="Magnuson J.K."/>
            <person name="James T.Y."/>
            <person name="O'Malley M.A."/>
            <person name="Stajich J.E."/>
            <person name="Spatafora J.W."/>
            <person name="Visel A."/>
            <person name="Grigoriev I.V."/>
        </authorList>
    </citation>
    <scope>NUCLEOTIDE SEQUENCE [LARGE SCALE GENOMIC DNA]</scope>
    <source>
        <strain evidence="2 3">12-1054</strain>
    </source>
</reference>
<evidence type="ECO:0000313" key="2">
    <source>
        <dbReference type="EMBL" id="ORY75821.1"/>
    </source>
</evidence>
<dbReference type="AlphaFoldDB" id="A0A1Y2EW40"/>
<proteinExistence type="predicted"/>
<sequence>MSGACRCASRSFRTRMTVVRNSSVLAAVLVNRVLVSLVNLVLVNLVDLLLMRMLLLLLLLLDFSLLLIGVQGSYTCRAIVQTY</sequence>
<evidence type="ECO:0000313" key="3">
    <source>
        <dbReference type="Proteomes" id="UP000193685"/>
    </source>
</evidence>
<dbReference type="GeneID" id="63786742"/>
<dbReference type="RefSeq" id="XP_040722469.1">
    <property type="nucleotide sequence ID" value="XM_040870143.1"/>
</dbReference>
<evidence type="ECO:0000256" key="1">
    <source>
        <dbReference type="SAM" id="Phobius"/>
    </source>
</evidence>
<protein>
    <submittedName>
        <fullName evidence="2">Uncharacterized protein</fullName>
    </submittedName>
</protein>
<feature type="transmembrane region" description="Helical" evidence="1">
    <location>
        <begin position="21"/>
        <end position="43"/>
    </location>
</feature>
<comment type="caution">
    <text evidence="2">The sequence shown here is derived from an EMBL/GenBank/DDBJ whole genome shotgun (WGS) entry which is preliminary data.</text>
</comment>
<name>A0A1Y2EW40_PROLT</name>
<gene>
    <name evidence="2" type="ORF">BCR37DRAFT_383991</name>
</gene>
<keyword evidence="1" id="KW-0812">Transmembrane</keyword>